<dbReference type="Proteomes" id="UP000887579">
    <property type="component" value="Unplaced"/>
</dbReference>
<sequence length="286" mass="32048">MQFSKRKPWSGILLFGPPGTGKSFIAKAVAREAQNSTFISVSSSDLVSKWLGESEKLVKQLFELARQNKPSIIFIDEVDSLCSSRSDNESESARRIKTEFLVQMQGVGKDSDGILVLGATNIPWVLDAAIRRRFEKRIYIGLPETNARKDMFKIHIGDTPNTLIEEDYKTLATKTENYSGHDISMVVRDALMQPVRKVQSATHFKRVSGPSRDDPNIIIHDLLTPCSPGDRQAVQMSWVDVPGDKLAEPILCMSDMMTALSRTKPTVNANDLKKLEEFQKDFGQEE</sequence>
<protein>
    <submittedName>
        <fullName evidence="2">AAA+ ATPase domain-containing protein</fullName>
    </submittedName>
</protein>
<evidence type="ECO:0000313" key="1">
    <source>
        <dbReference type="Proteomes" id="UP000887579"/>
    </source>
</evidence>
<name>A0AC34GXH9_9BILA</name>
<dbReference type="WBParaSite" id="ES5_v2.g9597.t1">
    <property type="protein sequence ID" value="ES5_v2.g9597.t1"/>
    <property type="gene ID" value="ES5_v2.g9597"/>
</dbReference>
<proteinExistence type="predicted"/>
<reference evidence="2" key="1">
    <citation type="submission" date="2022-11" db="UniProtKB">
        <authorList>
            <consortium name="WormBaseParasite"/>
        </authorList>
    </citation>
    <scope>IDENTIFICATION</scope>
</reference>
<organism evidence="1 2">
    <name type="scientific">Panagrolaimus sp. ES5</name>
    <dbReference type="NCBI Taxonomy" id="591445"/>
    <lineage>
        <taxon>Eukaryota</taxon>
        <taxon>Metazoa</taxon>
        <taxon>Ecdysozoa</taxon>
        <taxon>Nematoda</taxon>
        <taxon>Chromadorea</taxon>
        <taxon>Rhabditida</taxon>
        <taxon>Tylenchina</taxon>
        <taxon>Panagrolaimomorpha</taxon>
        <taxon>Panagrolaimoidea</taxon>
        <taxon>Panagrolaimidae</taxon>
        <taxon>Panagrolaimus</taxon>
    </lineage>
</organism>
<accession>A0AC34GXH9</accession>
<evidence type="ECO:0000313" key="2">
    <source>
        <dbReference type="WBParaSite" id="ES5_v2.g9597.t1"/>
    </source>
</evidence>